<sequence length="129" mass="14853">MIVKVKGTDEILGGYNPLAWDNNVNGTWGEWMETKDSFIFSLKNGTVQNSIFSRVKRPDRAIGYQSKSFQHMGGPCFGDLYLYSEKSNFTLDDCNYCDIIGTYYEKPIRTSSKKFSIVNYELFKVIKKN</sequence>
<accession>A0A397IKU3</accession>
<dbReference type="Pfam" id="PF07534">
    <property type="entry name" value="TLD"/>
    <property type="match status" value="1"/>
</dbReference>
<dbReference type="Proteomes" id="UP000266861">
    <property type="component" value="Unassembled WGS sequence"/>
</dbReference>
<dbReference type="OrthoDB" id="2428684at2759"/>
<proteinExistence type="predicted"/>
<comment type="caution">
    <text evidence="2">The sequence shown here is derived from an EMBL/GenBank/DDBJ whole genome shotgun (WGS) entry which is preliminary data.</text>
</comment>
<evidence type="ECO:0000313" key="2">
    <source>
        <dbReference type="EMBL" id="RHZ75462.1"/>
    </source>
</evidence>
<reference evidence="2 3" key="1">
    <citation type="submission" date="2018-08" db="EMBL/GenBank/DDBJ databases">
        <title>Genome and evolution of the arbuscular mycorrhizal fungus Diversispora epigaea (formerly Glomus versiforme) and its bacterial endosymbionts.</title>
        <authorList>
            <person name="Sun X."/>
            <person name="Fei Z."/>
            <person name="Harrison M."/>
        </authorList>
    </citation>
    <scope>NUCLEOTIDE SEQUENCE [LARGE SCALE GENOMIC DNA]</scope>
    <source>
        <strain evidence="2 3">IT104</strain>
    </source>
</reference>
<evidence type="ECO:0000313" key="3">
    <source>
        <dbReference type="Proteomes" id="UP000266861"/>
    </source>
</evidence>
<protein>
    <recommendedName>
        <fullName evidence="1">TLDc domain-containing protein</fullName>
    </recommendedName>
</protein>
<gene>
    <name evidence="2" type="ORF">Glove_213g58</name>
</gene>
<dbReference type="EMBL" id="PQFF01000198">
    <property type="protein sequence ID" value="RHZ75462.1"/>
    <property type="molecule type" value="Genomic_DNA"/>
</dbReference>
<organism evidence="2 3">
    <name type="scientific">Diversispora epigaea</name>
    <dbReference type="NCBI Taxonomy" id="1348612"/>
    <lineage>
        <taxon>Eukaryota</taxon>
        <taxon>Fungi</taxon>
        <taxon>Fungi incertae sedis</taxon>
        <taxon>Mucoromycota</taxon>
        <taxon>Glomeromycotina</taxon>
        <taxon>Glomeromycetes</taxon>
        <taxon>Diversisporales</taxon>
        <taxon>Diversisporaceae</taxon>
        <taxon>Diversispora</taxon>
    </lineage>
</organism>
<dbReference type="InterPro" id="IPR006571">
    <property type="entry name" value="TLDc_dom"/>
</dbReference>
<feature type="domain" description="TLDc" evidence="1">
    <location>
        <begin position="1"/>
        <end position="126"/>
    </location>
</feature>
<dbReference type="AlphaFoldDB" id="A0A397IKU3"/>
<name>A0A397IKU3_9GLOM</name>
<dbReference type="PROSITE" id="PS51886">
    <property type="entry name" value="TLDC"/>
    <property type="match status" value="1"/>
</dbReference>
<keyword evidence="3" id="KW-1185">Reference proteome</keyword>
<evidence type="ECO:0000259" key="1">
    <source>
        <dbReference type="PROSITE" id="PS51886"/>
    </source>
</evidence>